<evidence type="ECO:0000256" key="1">
    <source>
        <dbReference type="ARBA" id="ARBA00004442"/>
    </source>
</evidence>
<dbReference type="EMBL" id="MRUL01000004">
    <property type="protein sequence ID" value="OON40599.1"/>
    <property type="molecule type" value="Genomic_DNA"/>
</dbReference>
<evidence type="ECO:0000313" key="8">
    <source>
        <dbReference type="Proteomes" id="UP000190667"/>
    </source>
</evidence>
<dbReference type="PANTHER" id="PTHR38776:SF1">
    <property type="entry name" value="MLTA-INTERACTING PROTEIN-RELATED"/>
    <property type="match status" value="1"/>
</dbReference>
<feature type="chain" id="PRO_5013159591" evidence="6">
    <location>
        <begin position="20"/>
        <end position="244"/>
    </location>
</feature>
<evidence type="ECO:0000256" key="6">
    <source>
        <dbReference type="SAM" id="SignalP"/>
    </source>
</evidence>
<accession>A0A1S8YN63</accession>
<keyword evidence="8" id="KW-1185">Reference proteome</keyword>
<comment type="subcellular location">
    <subcellularLocation>
        <location evidence="1">Cell outer membrane</location>
    </subcellularLocation>
</comment>
<dbReference type="Gene3D" id="2.40.160.20">
    <property type="match status" value="1"/>
</dbReference>
<dbReference type="Pfam" id="PF06629">
    <property type="entry name" value="MipA"/>
    <property type="match status" value="1"/>
</dbReference>
<reference evidence="7 8" key="1">
    <citation type="submission" date="2016-12" db="EMBL/GenBank/DDBJ databases">
        <title>Izhakiella australiana sp. nov. of genus Izhakiella isolated from Australian desert.</title>
        <authorList>
            <person name="Ji M."/>
        </authorList>
    </citation>
    <scope>NUCLEOTIDE SEQUENCE [LARGE SCALE GENOMIC DNA]</scope>
    <source>
        <strain evidence="7 8">D4N98</strain>
    </source>
</reference>
<keyword evidence="3 6" id="KW-0732">Signal</keyword>
<gene>
    <name evidence="7" type="ORF">BTJ39_08665</name>
</gene>
<protein>
    <submittedName>
        <fullName evidence="7">MltA-interacting protein MipA</fullName>
    </submittedName>
</protein>
<evidence type="ECO:0000313" key="7">
    <source>
        <dbReference type="EMBL" id="OON40599.1"/>
    </source>
</evidence>
<feature type="signal peptide" evidence="6">
    <location>
        <begin position="1"/>
        <end position="19"/>
    </location>
</feature>
<keyword evidence="4" id="KW-0472">Membrane</keyword>
<proteinExistence type="inferred from homology"/>
<dbReference type="SUPFAM" id="SSF56935">
    <property type="entry name" value="Porins"/>
    <property type="match status" value="1"/>
</dbReference>
<dbReference type="GO" id="GO:0009279">
    <property type="term" value="C:cell outer membrane"/>
    <property type="evidence" value="ECO:0007669"/>
    <property type="project" value="UniProtKB-SubCell"/>
</dbReference>
<comment type="similarity">
    <text evidence="2">Belongs to the MipA/OmpV family.</text>
</comment>
<dbReference type="PANTHER" id="PTHR38776">
    <property type="entry name" value="MLTA-INTERACTING PROTEIN-RELATED"/>
    <property type="match status" value="1"/>
</dbReference>
<evidence type="ECO:0000256" key="3">
    <source>
        <dbReference type="ARBA" id="ARBA00022729"/>
    </source>
</evidence>
<dbReference type="GO" id="GO:0009252">
    <property type="term" value="P:peptidoglycan biosynthetic process"/>
    <property type="evidence" value="ECO:0007669"/>
    <property type="project" value="TreeGrafter"/>
</dbReference>
<keyword evidence="5" id="KW-0998">Cell outer membrane</keyword>
<sequence>MSTLTLGLAASLTAVTVAANPLTLGASVFYSESPYKSGQNRYYPVPVIDYEGDNFYFHSLAGGYYLWKDEQDRLSLMLTGSPQQYDPDDADSGDMKALDKRRMTLMGGVAYRHTASWGIVRTTLLGDVLNNSNGIQWDLAYLYRFQLGDFGLTPGIGAVWSSKNQNRYYYGISSHESARSGLSTYNPDDSWNPYLEMTADYRINDSWRATLSARYTHLDSEITDSPMVDKHSQTNLWTGISYTF</sequence>
<organism evidence="7 8">
    <name type="scientific">Izhakiella australiensis</name>
    <dbReference type="NCBI Taxonomy" id="1926881"/>
    <lineage>
        <taxon>Bacteria</taxon>
        <taxon>Pseudomonadati</taxon>
        <taxon>Pseudomonadota</taxon>
        <taxon>Gammaproteobacteria</taxon>
        <taxon>Enterobacterales</taxon>
        <taxon>Erwiniaceae</taxon>
        <taxon>Izhakiella</taxon>
    </lineage>
</organism>
<dbReference type="STRING" id="1926881.BTJ39_08665"/>
<dbReference type="AlphaFoldDB" id="A0A1S8YN63"/>
<evidence type="ECO:0000256" key="5">
    <source>
        <dbReference type="ARBA" id="ARBA00023237"/>
    </source>
</evidence>
<dbReference type="Proteomes" id="UP000190667">
    <property type="component" value="Unassembled WGS sequence"/>
</dbReference>
<evidence type="ECO:0000256" key="4">
    <source>
        <dbReference type="ARBA" id="ARBA00023136"/>
    </source>
</evidence>
<dbReference type="InterPro" id="IPR010583">
    <property type="entry name" value="MipA"/>
</dbReference>
<comment type="caution">
    <text evidence="7">The sequence shown here is derived from an EMBL/GenBank/DDBJ whole genome shotgun (WGS) entry which is preliminary data.</text>
</comment>
<name>A0A1S8YN63_9GAMM</name>
<evidence type="ECO:0000256" key="2">
    <source>
        <dbReference type="ARBA" id="ARBA00005722"/>
    </source>
</evidence>